<evidence type="ECO:0000256" key="2">
    <source>
        <dbReference type="ARBA" id="ARBA00000937"/>
    </source>
</evidence>
<comment type="catalytic activity">
    <reaction evidence="1">
        <text>a 2'-deoxyribonucleoside 5'-diphosphate + ATP = a 2'-deoxyribonucleoside 5'-triphosphate + ADP</text>
        <dbReference type="Rhea" id="RHEA:44640"/>
        <dbReference type="ChEBI" id="CHEBI:30616"/>
        <dbReference type="ChEBI" id="CHEBI:61560"/>
        <dbReference type="ChEBI" id="CHEBI:73316"/>
        <dbReference type="ChEBI" id="CHEBI:456216"/>
        <dbReference type="EC" id="2.7.4.6"/>
    </reaction>
</comment>
<evidence type="ECO:0000313" key="4">
    <source>
        <dbReference type="EMBL" id="MCL7038274.1"/>
    </source>
</evidence>
<evidence type="ECO:0000313" key="5">
    <source>
        <dbReference type="Proteomes" id="UP001177140"/>
    </source>
</evidence>
<dbReference type="Proteomes" id="UP001177140">
    <property type="component" value="Unassembled WGS sequence"/>
</dbReference>
<dbReference type="Pfam" id="PF00334">
    <property type="entry name" value="NDK"/>
    <property type="match status" value="1"/>
</dbReference>
<keyword evidence="5" id="KW-1185">Reference proteome</keyword>
<dbReference type="SUPFAM" id="SSF54919">
    <property type="entry name" value="Nucleoside diphosphate kinase, NDK"/>
    <property type="match status" value="1"/>
</dbReference>
<dbReference type="EMBL" id="JAJJMA010188799">
    <property type="protein sequence ID" value="MCL7038274.1"/>
    <property type="molecule type" value="Genomic_DNA"/>
</dbReference>
<comment type="catalytic activity">
    <reaction evidence="2">
        <text>a ribonucleoside 5'-diphosphate + ATP = a ribonucleoside 5'-triphosphate + ADP</text>
        <dbReference type="Rhea" id="RHEA:18113"/>
        <dbReference type="ChEBI" id="CHEBI:30616"/>
        <dbReference type="ChEBI" id="CHEBI:57930"/>
        <dbReference type="ChEBI" id="CHEBI:61557"/>
        <dbReference type="ChEBI" id="CHEBI:456216"/>
        <dbReference type="EC" id="2.7.4.6"/>
    </reaction>
</comment>
<dbReference type="Gene3D" id="3.30.70.141">
    <property type="entry name" value="Nucleoside diphosphate kinase-like domain"/>
    <property type="match status" value="1"/>
</dbReference>
<sequence>MKNSRPGLMVKDLKNRKKEWTFFLCYPSTIGMYRMVGRILTEIEKKNLNIIGMRLMCGSSEFITTHFFSRYGRDAFPHRSVQQLARYPFIAMILGGDGAIEKGLQLTRMPTLWGSCLPEAYSSHSYEAAAEDYQIWFGMDSDNWKEEINGSNLAFAFPNCTAIGPTVKVMENLMREQLFISLNPNFVDNFYKKDLSFVLIRPLAFQKGCVGQLISIMESSFSFVEGLKLVRKSEVPHSNAWLANPTIKEDEYGLAMLVRHIIPERIQIIDNGDGRIRSVDNTGKMEICSNLIYLDKPGERSNICAFFEVGAVSWVDPTSHASCGGYFVATLSSLQLKSEPSVKEL</sequence>
<comment type="caution">
    <text evidence="4">The sequence shown here is derived from an EMBL/GenBank/DDBJ whole genome shotgun (WGS) entry which is preliminary data.</text>
</comment>
<protein>
    <recommendedName>
        <fullName evidence="3">Nucleoside diphosphate kinase-like domain-containing protein</fullName>
    </recommendedName>
</protein>
<evidence type="ECO:0000256" key="1">
    <source>
        <dbReference type="ARBA" id="ARBA00000082"/>
    </source>
</evidence>
<name>A0AA41SEY5_PAPNU</name>
<dbReference type="InterPro" id="IPR034907">
    <property type="entry name" value="NDK-like_dom"/>
</dbReference>
<gene>
    <name evidence="4" type="ORF">MKW94_015829</name>
</gene>
<evidence type="ECO:0000259" key="3">
    <source>
        <dbReference type="Pfam" id="PF00334"/>
    </source>
</evidence>
<accession>A0AA41SEY5</accession>
<reference evidence="4" key="1">
    <citation type="submission" date="2022-03" db="EMBL/GenBank/DDBJ databases">
        <title>A functionally conserved STORR gene fusion in Papaver species that diverged 16.8 million years ago.</title>
        <authorList>
            <person name="Catania T."/>
        </authorList>
    </citation>
    <scope>NUCLEOTIDE SEQUENCE</scope>
    <source>
        <strain evidence="4">S-191538</strain>
    </source>
</reference>
<dbReference type="InterPro" id="IPR036850">
    <property type="entry name" value="NDK-like_dom_sf"/>
</dbReference>
<proteinExistence type="predicted"/>
<feature type="domain" description="Nucleoside diphosphate kinase-like" evidence="3">
    <location>
        <begin position="21"/>
        <end position="103"/>
    </location>
</feature>
<organism evidence="4 5">
    <name type="scientific">Papaver nudicaule</name>
    <name type="common">Iceland poppy</name>
    <dbReference type="NCBI Taxonomy" id="74823"/>
    <lineage>
        <taxon>Eukaryota</taxon>
        <taxon>Viridiplantae</taxon>
        <taxon>Streptophyta</taxon>
        <taxon>Embryophyta</taxon>
        <taxon>Tracheophyta</taxon>
        <taxon>Spermatophyta</taxon>
        <taxon>Magnoliopsida</taxon>
        <taxon>Ranunculales</taxon>
        <taxon>Papaveraceae</taxon>
        <taxon>Papaveroideae</taxon>
        <taxon>Papaver</taxon>
    </lineage>
</organism>
<dbReference type="GO" id="GO:0004550">
    <property type="term" value="F:nucleoside diphosphate kinase activity"/>
    <property type="evidence" value="ECO:0007669"/>
    <property type="project" value="UniProtKB-EC"/>
</dbReference>
<dbReference type="AlphaFoldDB" id="A0AA41SEY5"/>